<gene>
    <name evidence="1" type="ORF">FTV88_0871</name>
</gene>
<evidence type="ECO:0000313" key="2">
    <source>
        <dbReference type="Proteomes" id="UP000366051"/>
    </source>
</evidence>
<dbReference type="Proteomes" id="UP000366051">
    <property type="component" value="Chromosome"/>
</dbReference>
<dbReference type="EMBL" id="CP045875">
    <property type="protein sequence ID" value="QGG47027.1"/>
    <property type="molecule type" value="Genomic_DNA"/>
</dbReference>
<reference evidence="2" key="1">
    <citation type="submission" date="2019-11" db="EMBL/GenBank/DDBJ databases">
        <title>Genome sequence of Heliorestis convoluta strain HH, an alkaliphilic and minimalistic phototrophic bacterium from a soda lake in Egypt.</title>
        <authorList>
            <person name="Dewey E.D."/>
            <person name="Stokes L.M."/>
            <person name="Burchell B.M."/>
            <person name="Shaffer K.N."/>
            <person name="Huntington A.M."/>
            <person name="Baker J.M."/>
            <person name="Nadendla S."/>
            <person name="Giglio M.G."/>
            <person name="Touchman J.W."/>
            <person name="Blankenship R.E."/>
            <person name="Madigan M.T."/>
            <person name="Sattley W.M."/>
        </authorList>
    </citation>
    <scope>NUCLEOTIDE SEQUENCE [LARGE SCALE GENOMIC DNA]</scope>
    <source>
        <strain evidence="2">HH</strain>
    </source>
</reference>
<keyword evidence="2" id="KW-1185">Reference proteome</keyword>
<name>A0A5Q2MX38_9FIRM</name>
<proteinExistence type="predicted"/>
<sequence>MSENLKNFLEKTETQLIDEIGRLSKKLAVIEKEKVHLETQETSMLQRLIENILPVLGMVYQGGIKFPIANTGHFYPEIVLYYDDRRKVFYTLTKNGEIMERDFITPSDVNLMPTWVFVSHCPLELAIHNIVSAMEQYKSFVTEAEQRHERRKSFLQQLPQLKIPQT</sequence>
<dbReference type="KEGG" id="hcv:FTV88_0871"/>
<dbReference type="RefSeq" id="WP_153724492.1">
    <property type="nucleotide sequence ID" value="NZ_CP045875.1"/>
</dbReference>
<protein>
    <submittedName>
        <fullName evidence="1">Uncharacterized protein</fullName>
    </submittedName>
</protein>
<dbReference type="OrthoDB" id="2081257at2"/>
<accession>A0A5Q2MX38</accession>
<dbReference type="AlphaFoldDB" id="A0A5Q2MX38"/>
<organism evidence="1 2">
    <name type="scientific">Heliorestis convoluta</name>
    <dbReference type="NCBI Taxonomy" id="356322"/>
    <lineage>
        <taxon>Bacteria</taxon>
        <taxon>Bacillati</taxon>
        <taxon>Bacillota</taxon>
        <taxon>Clostridia</taxon>
        <taxon>Eubacteriales</taxon>
        <taxon>Heliobacteriaceae</taxon>
        <taxon>Heliorestis</taxon>
    </lineage>
</organism>
<evidence type="ECO:0000313" key="1">
    <source>
        <dbReference type="EMBL" id="QGG47027.1"/>
    </source>
</evidence>